<keyword evidence="4" id="KW-1185">Reference proteome</keyword>
<dbReference type="RefSeq" id="XP_001319497.1">
    <property type="nucleotide sequence ID" value="XM_001319462.1"/>
</dbReference>
<reference evidence="3" key="1">
    <citation type="submission" date="2006-10" db="EMBL/GenBank/DDBJ databases">
        <authorList>
            <person name="Amadeo P."/>
            <person name="Zhao Q."/>
            <person name="Wortman J."/>
            <person name="Fraser-Liggett C."/>
            <person name="Carlton J."/>
        </authorList>
    </citation>
    <scope>NUCLEOTIDE SEQUENCE</scope>
    <source>
        <strain evidence="3">G3</strain>
    </source>
</reference>
<evidence type="ECO:0000313" key="3">
    <source>
        <dbReference type="EMBL" id="EAY07274.1"/>
    </source>
</evidence>
<evidence type="ECO:0000259" key="2">
    <source>
        <dbReference type="Pfam" id="PF01965"/>
    </source>
</evidence>
<protein>
    <submittedName>
        <fullName evidence="3">DJ-1 family protein</fullName>
    </submittedName>
</protein>
<dbReference type="VEuPathDB" id="TrichDB:TVAGG3_0742090"/>
<dbReference type="AlphaFoldDB" id="A2EJC2"/>
<proteinExistence type="predicted"/>
<dbReference type="GO" id="GO:0005737">
    <property type="term" value="C:cytoplasm"/>
    <property type="evidence" value="ECO:0000318"/>
    <property type="project" value="GO_Central"/>
</dbReference>
<dbReference type="FunFam" id="3.40.50.880:FF:000015">
    <property type="entry name" value="Protein DJ-1 homolog C"/>
    <property type="match status" value="1"/>
</dbReference>
<dbReference type="NCBIfam" id="TIGR01383">
    <property type="entry name" value="not_thiJ"/>
    <property type="match status" value="1"/>
</dbReference>
<dbReference type="PANTHER" id="PTHR48094">
    <property type="entry name" value="PROTEIN/NUCLEIC ACID DEGLYCASE DJ-1-RELATED"/>
    <property type="match status" value="1"/>
</dbReference>
<dbReference type="EMBL" id="DS113404">
    <property type="protein sequence ID" value="EAY07274.1"/>
    <property type="molecule type" value="Genomic_DNA"/>
</dbReference>
<dbReference type="OMA" id="KATCYPG"/>
<dbReference type="InterPro" id="IPR050325">
    <property type="entry name" value="Prot/Nucl_acid_deglycase"/>
</dbReference>
<accession>A2EJC2</accession>
<keyword evidence="1" id="KW-0677">Repeat</keyword>
<dbReference type="InterPro" id="IPR029062">
    <property type="entry name" value="Class_I_gatase-like"/>
</dbReference>
<dbReference type="SUPFAM" id="SSF52317">
    <property type="entry name" value="Class I glutamine amidotransferase-like"/>
    <property type="match status" value="1"/>
</dbReference>
<evidence type="ECO:0000256" key="1">
    <source>
        <dbReference type="ARBA" id="ARBA00022737"/>
    </source>
</evidence>
<dbReference type="InterPro" id="IPR002818">
    <property type="entry name" value="DJ-1/PfpI"/>
</dbReference>
<dbReference type="Proteomes" id="UP000001542">
    <property type="component" value="Unassembled WGS sequence"/>
</dbReference>
<dbReference type="Pfam" id="PF01965">
    <property type="entry name" value="DJ-1_PfpI"/>
    <property type="match status" value="1"/>
</dbReference>
<organism evidence="3 4">
    <name type="scientific">Trichomonas vaginalis (strain ATCC PRA-98 / G3)</name>
    <dbReference type="NCBI Taxonomy" id="412133"/>
    <lineage>
        <taxon>Eukaryota</taxon>
        <taxon>Metamonada</taxon>
        <taxon>Parabasalia</taxon>
        <taxon>Trichomonadida</taxon>
        <taxon>Trichomonadidae</taxon>
        <taxon>Trichomonas</taxon>
    </lineage>
</organism>
<gene>
    <name evidence="3" type="ORF">TVAG_240750</name>
</gene>
<dbReference type="InterPro" id="IPR006287">
    <property type="entry name" value="DJ-1"/>
</dbReference>
<dbReference type="OrthoDB" id="543156at2759"/>
<feature type="domain" description="DJ-1/PfpI" evidence="2">
    <location>
        <begin position="3"/>
        <end position="169"/>
    </location>
</feature>
<dbReference type="KEGG" id="tva:4765162"/>
<sequence>MSKVLVLAATGFEPMELVNPTDLLRRAGADVKVAAVGTEGLQVDAAHGIKIVADVLFADVKNETYDLVVSPGGMPGTKNLAANQDVVEFIKRHEKAGKLVAAICAAPGFVLAQACGIMKGKKGCGYPGCDGPIAETGGEITTDAVTRDGNIITSRGPGTSQQFGLALIEALISKEKAAEVAKGALLA</sequence>
<evidence type="ECO:0000313" key="4">
    <source>
        <dbReference type="Proteomes" id="UP000001542"/>
    </source>
</evidence>
<dbReference type="FunCoup" id="A2EJC2">
    <property type="interactions" value="253"/>
</dbReference>
<reference evidence="3" key="2">
    <citation type="journal article" date="2007" name="Science">
        <title>Draft genome sequence of the sexually transmitted pathogen Trichomonas vaginalis.</title>
        <authorList>
            <person name="Carlton J.M."/>
            <person name="Hirt R.P."/>
            <person name="Silva J.C."/>
            <person name="Delcher A.L."/>
            <person name="Schatz M."/>
            <person name="Zhao Q."/>
            <person name="Wortman J.R."/>
            <person name="Bidwell S.L."/>
            <person name="Alsmark U.C.M."/>
            <person name="Besteiro S."/>
            <person name="Sicheritz-Ponten T."/>
            <person name="Noel C.J."/>
            <person name="Dacks J.B."/>
            <person name="Foster P.G."/>
            <person name="Simillion C."/>
            <person name="Van de Peer Y."/>
            <person name="Miranda-Saavedra D."/>
            <person name="Barton G.J."/>
            <person name="Westrop G.D."/>
            <person name="Mueller S."/>
            <person name="Dessi D."/>
            <person name="Fiori P.L."/>
            <person name="Ren Q."/>
            <person name="Paulsen I."/>
            <person name="Zhang H."/>
            <person name="Bastida-Corcuera F.D."/>
            <person name="Simoes-Barbosa A."/>
            <person name="Brown M.T."/>
            <person name="Hayes R.D."/>
            <person name="Mukherjee M."/>
            <person name="Okumura C.Y."/>
            <person name="Schneider R."/>
            <person name="Smith A.J."/>
            <person name="Vanacova S."/>
            <person name="Villalvazo M."/>
            <person name="Haas B.J."/>
            <person name="Pertea M."/>
            <person name="Feldblyum T.V."/>
            <person name="Utterback T.R."/>
            <person name="Shu C.L."/>
            <person name="Osoegawa K."/>
            <person name="de Jong P.J."/>
            <person name="Hrdy I."/>
            <person name="Horvathova L."/>
            <person name="Zubacova Z."/>
            <person name="Dolezal P."/>
            <person name="Malik S.B."/>
            <person name="Logsdon J.M. Jr."/>
            <person name="Henze K."/>
            <person name="Gupta A."/>
            <person name="Wang C.C."/>
            <person name="Dunne R.L."/>
            <person name="Upcroft J.A."/>
            <person name="Upcroft P."/>
            <person name="White O."/>
            <person name="Salzberg S.L."/>
            <person name="Tang P."/>
            <person name="Chiu C.-H."/>
            <person name="Lee Y.-S."/>
            <person name="Embley T.M."/>
            <person name="Coombs G.H."/>
            <person name="Mottram J.C."/>
            <person name="Tachezy J."/>
            <person name="Fraser-Liggett C.M."/>
            <person name="Johnson P.J."/>
        </authorList>
    </citation>
    <scope>NUCLEOTIDE SEQUENCE [LARGE SCALE GENOMIC DNA]</scope>
    <source>
        <strain evidence="3">G3</strain>
    </source>
</reference>
<dbReference type="InParanoid" id="A2EJC2"/>
<dbReference type="Gene3D" id="3.40.50.880">
    <property type="match status" value="1"/>
</dbReference>
<dbReference type="STRING" id="5722.A2EJC2"/>
<dbReference type="VEuPathDB" id="TrichDB:TVAG_240750"/>
<dbReference type="eggNOG" id="KOG2764">
    <property type="taxonomic scope" value="Eukaryota"/>
</dbReference>
<dbReference type="GO" id="GO:1903189">
    <property type="term" value="P:glyoxal metabolic process"/>
    <property type="evidence" value="ECO:0000318"/>
    <property type="project" value="GO_Central"/>
</dbReference>
<dbReference type="SMR" id="A2EJC2"/>
<dbReference type="PANTHER" id="PTHR48094:SF12">
    <property type="entry name" value="PARKINSON DISEASE PROTEIN 7 HOMOLOG"/>
    <property type="match status" value="1"/>
</dbReference>
<name>A2EJC2_TRIV3</name>
<dbReference type="CDD" id="cd03135">
    <property type="entry name" value="GATase1_DJ-1"/>
    <property type="match status" value="1"/>
</dbReference>